<dbReference type="Gene3D" id="3.40.228.10">
    <property type="entry name" value="Dimethylsulfoxide Reductase, domain 2"/>
    <property type="match status" value="2"/>
</dbReference>
<dbReference type="CDD" id="cd02761">
    <property type="entry name" value="MopB_FmdB-FwdB"/>
    <property type="match status" value="1"/>
</dbReference>
<accession>A0A564ZNV5</accession>
<dbReference type="GO" id="GO:0016020">
    <property type="term" value="C:membrane"/>
    <property type="evidence" value="ECO:0007669"/>
    <property type="project" value="TreeGrafter"/>
</dbReference>
<dbReference type="PIRSF" id="PIRSF005646">
    <property type="entry name" value="FwdB"/>
    <property type="match status" value="1"/>
</dbReference>
<dbReference type="GO" id="GO:0003954">
    <property type="term" value="F:NADH dehydrogenase activity"/>
    <property type="evidence" value="ECO:0007669"/>
    <property type="project" value="TreeGrafter"/>
</dbReference>
<keyword evidence="4" id="KW-1185">Reference proteome</keyword>
<dbReference type="AlphaFoldDB" id="A0A564ZNV5"/>
<proteinExistence type="predicted"/>
<dbReference type="EMBL" id="CABIKM010000052">
    <property type="protein sequence ID" value="VUZ86342.1"/>
    <property type="molecule type" value="Genomic_DNA"/>
</dbReference>
<gene>
    <name evidence="3" type="ORF">MELA_02744</name>
</gene>
<dbReference type="InterPro" id="IPR016457">
    <property type="entry name" value="Formylmethanofuran_DH_bsu"/>
</dbReference>
<organism evidence="3 4">
    <name type="scientific">Candidatus Methylomirabilis lanthanidiphila</name>
    <dbReference type="NCBI Taxonomy" id="2211376"/>
    <lineage>
        <taxon>Bacteria</taxon>
        <taxon>Candidatus Methylomirabilota</taxon>
        <taxon>Candidatus Methylomirabilia</taxon>
        <taxon>Candidatus Methylomirabilales</taxon>
        <taxon>Candidatus Methylomirabilaceae</taxon>
        <taxon>Candidatus Methylomirabilis</taxon>
    </lineage>
</organism>
<reference evidence="3 4" key="1">
    <citation type="submission" date="2019-07" db="EMBL/GenBank/DDBJ databases">
        <authorList>
            <person name="Cremers G."/>
        </authorList>
    </citation>
    <scope>NUCLEOTIDE SEQUENCE [LARGE SCALE GENOMIC DNA]</scope>
</reference>
<evidence type="ECO:0000313" key="4">
    <source>
        <dbReference type="Proteomes" id="UP000334340"/>
    </source>
</evidence>
<dbReference type="GO" id="GO:0018493">
    <property type="term" value="F:formylmethanofuran dehydrogenase activity"/>
    <property type="evidence" value="ECO:0007669"/>
    <property type="project" value="InterPro"/>
</dbReference>
<sequence length="451" mass="48761">MAESVAVKEPTTKEPYVMTGVVCPYCGVTCDDLEVRVENGKITEVKNACVLGKDTFLHHLEGLSTPRLYGKPATVDECIDAAAEILAKAKYPLIYGLDSTELGAQRASIELADLIGANIDHTSSVCHAPSYQAVMTVGIPTVTSGETKNRADLVIFWGCNPAEAHPRHATRYSVTVKGMFTPRGKKDRMVIHVDVRPTPTTRIADAFIQMKPNSDYEVISALRALVKGHELPQAEVGGIPVDELKALVEKMKSAKFGIVYWGMGLTQTRGKYLNLVALLKLAQDLNQFTKFSCAAMRGHGNVVGMAQVLTWQTGFPFHVNMSRGYPRFNPGEFSVVDMLARKEIDAALVIAGDAIGNFPGSMAEHLKTIPLIAIDPKESDTTRVADIVIPSAQGAIGAGGMAYRMDHIPLMFKKVVESPYPSDREILDRIIAKVKAMKSRGAGAPAPAGRG</sequence>
<evidence type="ECO:0000313" key="3">
    <source>
        <dbReference type="EMBL" id="VUZ86342.1"/>
    </source>
</evidence>
<evidence type="ECO:0000256" key="1">
    <source>
        <dbReference type="ARBA" id="ARBA00023002"/>
    </source>
</evidence>
<dbReference type="PANTHER" id="PTHR43105">
    <property type="entry name" value="RESPIRATORY NITRATE REDUCTASE"/>
    <property type="match status" value="1"/>
</dbReference>
<dbReference type="Pfam" id="PF00384">
    <property type="entry name" value="Molybdopterin"/>
    <property type="match status" value="1"/>
</dbReference>
<dbReference type="PANTHER" id="PTHR43105:SF14">
    <property type="entry name" value="FORMATE DEHYDROGENASE H"/>
    <property type="match status" value="1"/>
</dbReference>
<name>A0A564ZNV5_9BACT</name>
<dbReference type="NCBIfam" id="TIGR03129">
    <property type="entry name" value="one_C_dehyd_B"/>
    <property type="match status" value="1"/>
</dbReference>
<evidence type="ECO:0000259" key="2">
    <source>
        <dbReference type="Pfam" id="PF00384"/>
    </source>
</evidence>
<dbReference type="GO" id="GO:0022904">
    <property type="term" value="P:respiratory electron transport chain"/>
    <property type="evidence" value="ECO:0007669"/>
    <property type="project" value="TreeGrafter"/>
</dbReference>
<dbReference type="Proteomes" id="UP000334340">
    <property type="component" value="Unassembled WGS sequence"/>
</dbReference>
<dbReference type="InterPro" id="IPR006656">
    <property type="entry name" value="Mopterin_OxRdtase"/>
</dbReference>
<dbReference type="GO" id="GO:0015948">
    <property type="term" value="P:methanogenesis"/>
    <property type="evidence" value="ECO:0007669"/>
    <property type="project" value="InterPro"/>
</dbReference>
<protein>
    <submittedName>
        <fullName evidence="3">Tungsten-containing formylmethanofuran dehydrogenase 2 subunit B</fullName>
    </submittedName>
</protein>
<keyword evidence="1" id="KW-0560">Oxidoreductase</keyword>
<dbReference type="InterPro" id="IPR050123">
    <property type="entry name" value="Prok_molybdopt-oxidoreductase"/>
</dbReference>
<dbReference type="Gene3D" id="3.40.50.740">
    <property type="match status" value="1"/>
</dbReference>
<feature type="domain" description="Molybdopterin oxidoreductase" evidence="2">
    <location>
        <begin position="110"/>
        <end position="420"/>
    </location>
</feature>
<dbReference type="SUPFAM" id="SSF53706">
    <property type="entry name" value="Formate dehydrogenase/DMSO reductase, domains 1-3"/>
    <property type="match status" value="1"/>
</dbReference>